<keyword evidence="2" id="KW-1185">Reference proteome</keyword>
<dbReference type="Proteomes" id="UP001214043">
    <property type="component" value="Chromosome"/>
</dbReference>
<name>A0AAE9ZE69_9PROT</name>
<gene>
    <name evidence="1" type="ORF">PUV54_07140</name>
</gene>
<dbReference type="KEGG" id="hfl:PUV54_07140"/>
<evidence type="ECO:0000313" key="1">
    <source>
        <dbReference type="EMBL" id="WDI32971.1"/>
    </source>
</evidence>
<reference evidence="1" key="1">
    <citation type="submission" date="2023-02" db="EMBL/GenBank/DDBJ databases">
        <title>Genome sequence of Hyphococcus flavus.</title>
        <authorList>
            <person name="Rong J.-C."/>
            <person name="Zhao Q."/>
            <person name="Yi M."/>
            <person name="Wu J.-Y."/>
        </authorList>
    </citation>
    <scope>NUCLEOTIDE SEQUENCE</scope>
    <source>
        <strain evidence="1">MCCC 1K03223</strain>
    </source>
</reference>
<organism evidence="1 2">
    <name type="scientific">Hyphococcus flavus</name>
    <dbReference type="NCBI Taxonomy" id="1866326"/>
    <lineage>
        <taxon>Bacteria</taxon>
        <taxon>Pseudomonadati</taxon>
        <taxon>Pseudomonadota</taxon>
        <taxon>Alphaproteobacteria</taxon>
        <taxon>Parvularculales</taxon>
        <taxon>Parvularculaceae</taxon>
        <taxon>Hyphococcus</taxon>
    </lineage>
</organism>
<dbReference type="RefSeq" id="WP_274494927.1">
    <property type="nucleotide sequence ID" value="NZ_CP118166.1"/>
</dbReference>
<proteinExistence type="predicted"/>
<accession>A0AAE9ZE69</accession>
<dbReference type="EMBL" id="CP118166">
    <property type="protein sequence ID" value="WDI32971.1"/>
    <property type="molecule type" value="Genomic_DNA"/>
</dbReference>
<sequence>MTKKDLRPEQIKLLRFEKILKETAEEKAAGKPLNKAPVLAGLAVVAAAGAGAAAKLGNEAPLQFAADIEAAAKAPIAGDAWLINLAEVVTKSHSVVESLAEQGAFALLQANGTPKSPPAEVVQSLLTNGLF</sequence>
<protein>
    <submittedName>
        <fullName evidence="1">Uncharacterized protein</fullName>
    </submittedName>
</protein>
<dbReference type="AlphaFoldDB" id="A0AAE9ZE69"/>
<evidence type="ECO:0000313" key="2">
    <source>
        <dbReference type="Proteomes" id="UP001214043"/>
    </source>
</evidence>